<keyword evidence="2" id="KW-0732">Signal</keyword>
<dbReference type="PANTHER" id="PTHR36573">
    <property type="entry name" value="INTERMEMBRANE PHOSPHOLIPID TRANSPORT SYSTEM BINDING PROTEIN MLAC"/>
    <property type="match status" value="1"/>
</dbReference>
<dbReference type="STRING" id="523791.Kkor_1580"/>
<feature type="chain" id="PRO_5002983316" evidence="2">
    <location>
        <begin position="24"/>
        <end position="218"/>
    </location>
</feature>
<keyword evidence="1" id="KW-0175">Coiled coil</keyword>
<dbReference type="Proteomes" id="UP000001231">
    <property type="component" value="Chromosome"/>
</dbReference>
<feature type="coiled-coil region" evidence="1">
    <location>
        <begin position="186"/>
        <end position="213"/>
    </location>
</feature>
<evidence type="ECO:0000256" key="2">
    <source>
        <dbReference type="SAM" id="SignalP"/>
    </source>
</evidence>
<reference evidence="3 4" key="1">
    <citation type="journal article" date="2009" name="Stand. Genomic Sci.">
        <title>Complete genome sequence of Kangiella koreensis type strain (SW-125).</title>
        <authorList>
            <person name="Han C."/>
            <person name="Sikorski J."/>
            <person name="Lapidus A."/>
            <person name="Nolan M."/>
            <person name="Glavina Del Rio T."/>
            <person name="Tice H."/>
            <person name="Cheng J.F."/>
            <person name="Lucas S."/>
            <person name="Chen F."/>
            <person name="Copeland A."/>
            <person name="Ivanova N."/>
            <person name="Mavromatis K."/>
            <person name="Ovchinnikova G."/>
            <person name="Pati A."/>
            <person name="Bruce D."/>
            <person name="Goodwin L."/>
            <person name="Pitluck S."/>
            <person name="Chen A."/>
            <person name="Palaniappan K."/>
            <person name="Land M."/>
            <person name="Hauser L."/>
            <person name="Chang Y.J."/>
            <person name="Jeffries C.D."/>
            <person name="Chain P."/>
            <person name="Saunders E."/>
            <person name="Brettin T."/>
            <person name="Goker M."/>
            <person name="Tindall B.J."/>
            <person name="Bristow J."/>
            <person name="Eisen J.A."/>
            <person name="Markowitz V."/>
            <person name="Hugenholtz P."/>
            <person name="Kyrpides N.C."/>
            <person name="Klenk H.P."/>
            <person name="Detter J.C."/>
        </authorList>
    </citation>
    <scope>NUCLEOTIDE SEQUENCE [LARGE SCALE GENOMIC DNA]</scope>
    <source>
        <strain evidence="4">DSM 16069 / KCTC 12182 / SW-125</strain>
    </source>
</reference>
<evidence type="ECO:0000313" key="3">
    <source>
        <dbReference type="EMBL" id="ACV26992.1"/>
    </source>
</evidence>
<sequence>MKRIVNQVLAVIVIFGLSFAASAKVDPKVHLEQVTQQISAEILENKDKIKADAEYAKGLIETYLLPEVDTEYMAKRILGREYWTESTEAQRQTFIEQFISLLLNSYAKGLANYDGQPITYEDTQYSTSGNTANVRSVIIPQEGEPILIDYRLKLGADDKWLVTDVIIEGVSMAKSYATQYRERIAQIGIEATLQELAEENKKAKNASEISDENPNEKT</sequence>
<keyword evidence="4" id="KW-1185">Reference proteome</keyword>
<dbReference type="RefSeq" id="WP_015780598.1">
    <property type="nucleotide sequence ID" value="NC_013166.1"/>
</dbReference>
<dbReference type="KEGG" id="kko:Kkor_1580"/>
<organism evidence="3 4">
    <name type="scientific">Kangiella koreensis (strain DSM 16069 / JCM 12317 / KCTC 12182 / SW-125)</name>
    <dbReference type="NCBI Taxonomy" id="523791"/>
    <lineage>
        <taxon>Bacteria</taxon>
        <taxon>Pseudomonadati</taxon>
        <taxon>Pseudomonadota</taxon>
        <taxon>Gammaproteobacteria</taxon>
        <taxon>Kangiellales</taxon>
        <taxon>Kangiellaceae</taxon>
        <taxon>Kangiella</taxon>
    </lineage>
</organism>
<dbReference type="Pfam" id="PF05494">
    <property type="entry name" value="MlaC"/>
    <property type="match status" value="1"/>
</dbReference>
<dbReference type="OrthoDB" id="9787053at2"/>
<evidence type="ECO:0000313" key="4">
    <source>
        <dbReference type="Proteomes" id="UP000001231"/>
    </source>
</evidence>
<protein>
    <submittedName>
        <fullName evidence="3">Toluene tolerance family protein</fullName>
    </submittedName>
</protein>
<accession>C7RCK0</accession>
<evidence type="ECO:0000256" key="1">
    <source>
        <dbReference type="SAM" id="Coils"/>
    </source>
</evidence>
<dbReference type="InterPro" id="IPR042245">
    <property type="entry name" value="Tgt2/MlaC_sf"/>
</dbReference>
<proteinExistence type="predicted"/>
<dbReference type="FunCoup" id="C7RCK0">
    <property type="interactions" value="131"/>
</dbReference>
<name>C7RCK0_KANKD</name>
<gene>
    <name evidence="3" type="ordered locus">Kkor_1580</name>
</gene>
<dbReference type="InParanoid" id="C7RCK0"/>
<dbReference type="InterPro" id="IPR008869">
    <property type="entry name" value="MlaC/ttg2D"/>
</dbReference>
<dbReference type="PIRSF" id="PIRSF004649">
    <property type="entry name" value="MlaC"/>
    <property type="match status" value="1"/>
</dbReference>
<dbReference type="PANTHER" id="PTHR36573:SF1">
    <property type="entry name" value="INTERMEMBRANE PHOSPHOLIPID TRANSPORT SYSTEM BINDING PROTEIN MLAC"/>
    <property type="match status" value="1"/>
</dbReference>
<dbReference type="eggNOG" id="COG2854">
    <property type="taxonomic scope" value="Bacteria"/>
</dbReference>
<feature type="signal peptide" evidence="2">
    <location>
        <begin position="1"/>
        <end position="23"/>
    </location>
</feature>
<dbReference type="AlphaFoldDB" id="C7RCK0"/>
<dbReference type="Gene3D" id="3.10.450.710">
    <property type="entry name" value="Tgt2/MlaC"/>
    <property type="match status" value="1"/>
</dbReference>
<dbReference type="HOGENOM" id="CLU_094502_3_1_6"/>
<dbReference type="EMBL" id="CP001707">
    <property type="protein sequence ID" value="ACV26992.1"/>
    <property type="molecule type" value="Genomic_DNA"/>
</dbReference>